<feature type="region of interest" description="Disordered" evidence="1">
    <location>
        <begin position="32"/>
        <end position="59"/>
    </location>
</feature>
<proteinExistence type="predicted"/>
<organism evidence="3 4">
    <name type="scientific">Neisseria mucosa</name>
    <dbReference type="NCBI Taxonomy" id="488"/>
    <lineage>
        <taxon>Bacteria</taxon>
        <taxon>Pseudomonadati</taxon>
        <taxon>Pseudomonadota</taxon>
        <taxon>Betaproteobacteria</taxon>
        <taxon>Neisseriales</taxon>
        <taxon>Neisseriaceae</taxon>
        <taxon>Neisseria</taxon>
    </lineage>
</organism>
<dbReference type="Pfam" id="PF09994">
    <property type="entry name" value="T6SS_Tle1-like_cat"/>
    <property type="match status" value="1"/>
</dbReference>
<feature type="domain" description="T6SS Phospholipase effector Tle1-like catalytic" evidence="2">
    <location>
        <begin position="240"/>
        <end position="340"/>
    </location>
</feature>
<accession>A0ABN4Y5I1</accession>
<evidence type="ECO:0000259" key="2">
    <source>
        <dbReference type="Pfam" id="PF09994"/>
    </source>
</evidence>
<dbReference type="PANTHER" id="PTHR33840:SF1">
    <property type="entry name" value="TLE1 PHOSPHOLIPASE DOMAIN-CONTAINING PROTEIN"/>
    <property type="match status" value="1"/>
</dbReference>
<reference evidence="4" key="1">
    <citation type="submission" date="2017-03" db="EMBL/GenBank/DDBJ databases">
        <title>FDA dAtabase for Regulatory Grade micrObial Sequences (FDA-ARGOS): Supporting development and validation of Infectious Disease Dx tests.</title>
        <authorList>
            <person name="Campos J."/>
            <person name="Goldberg B."/>
            <person name="Tallon L."/>
            <person name="Sadzewicz L."/>
            <person name="Sengamalay N."/>
            <person name="Ott S."/>
            <person name="Godinez A."/>
            <person name="Nagaraj S."/>
            <person name="Vyas G."/>
            <person name="Aluvathingal J."/>
            <person name="Nadendla S."/>
            <person name="Geyer C."/>
            <person name="Nandy P."/>
            <person name="Hobson J."/>
            <person name="Sichtig H."/>
        </authorList>
    </citation>
    <scope>NUCLEOTIDE SEQUENCE [LARGE SCALE GENOMIC DNA]</scope>
    <source>
        <strain evidence="4">FDAARGOS_260</strain>
    </source>
</reference>
<dbReference type="Proteomes" id="UP000191272">
    <property type="component" value="Chromosome"/>
</dbReference>
<dbReference type="InterPro" id="IPR018712">
    <property type="entry name" value="Tle1-like_cat"/>
</dbReference>
<protein>
    <submittedName>
        <fullName evidence="3">DUF2235 domain-containing protein</fullName>
    </submittedName>
</protein>
<keyword evidence="4" id="KW-1185">Reference proteome</keyword>
<dbReference type="EMBL" id="CP020452">
    <property type="protein sequence ID" value="ARC51602.1"/>
    <property type="molecule type" value="Genomic_DNA"/>
</dbReference>
<name>A0ABN4Y5I1_NEIMU</name>
<sequence>MDKKLHCQMLSSINVTKSTIMRIIKESIMSKEKVTNDGKATQSSNKVKGEGKTNGETGSQREVYVDSFTINVFFDGTKNNLYNIEHRKKNPQMYKGKETASKYESYFNDHSNVSYLYQAREQKANIGWAYIEGIGTGAEQINHLDRENKDRARKGFPLKDREYYTDSQQGFAFGSGYTGIGTRVFQSFEKIQTMVKQSLGDRIPTILILNIFGFSRGAAAARHFLHRVKTEPQLFKGWNLKRERIIVNFVGLFDTVSSFSPEYTIPEPTSAFDNDVKELHLNFERGYASKVFHLTAADEYRQYFSLTNIDSAINNGFGMEVAISGAHADVGGSYQSEAQKKPFPVKKNVPGMKKWFQEQGFFKENDINWLKSRTSQNAMVGAIETPEMMTAIRKNVIPNDYARVAFRIMRLIVETHCSDKVIAFNRGRIKERETSQFPEIIELLNKLPYDIQKVSKNTWGKSYNFELSQYYSPEQVRKIRYKYIHWSAKDELGYELRTKNGLPFRKIHEG</sequence>
<gene>
    <name evidence="3" type="ORF">A6J88_10670</name>
</gene>
<evidence type="ECO:0000313" key="4">
    <source>
        <dbReference type="Proteomes" id="UP000191272"/>
    </source>
</evidence>
<evidence type="ECO:0000256" key="1">
    <source>
        <dbReference type="SAM" id="MobiDB-lite"/>
    </source>
</evidence>
<evidence type="ECO:0000313" key="3">
    <source>
        <dbReference type="EMBL" id="ARC51602.1"/>
    </source>
</evidence>
<dbReference type="PANTHER" id="PTHR33840">
    <property type="match status" value="1"/>
</dbReference>